<dbReference type="Proteomes" id="UP000287651">
    <property type="component" value="Unassembled WGS sequence"/>
</dbReference>
<evidence type="ECO:0000313" key="2">
    <source>
        <dbReference type="EMBL" id="RRT42346.1"/>
    </source>
</evidence>
<comment type="caution">
    <text evidence="2">The sequence shown here is derived from an EMBL/GenBank/DDBJ whole genome shotgun (WGS) entry which is preliminary data.</text>
</comment>
<evidence type="ECO:0000313" key="3">
    <source>
        <dbReference type="Proteomes" id="UP000287651"/>
    </source>
</evidence>
<reference evidence="2 3" key="1">
    <citation type="journal article" date="2014" name="Agronomy (Basel)">
        <title>A Draft Genome Sequence for Ensete ventricosum, the Drought-Tolerant Tree Against Hunger.</title>
        <authorList>
            <person name="Harrison J."/>
            <person name="Moore K.A."/>
            <person name="Paszkiewicz K."/>
            <person name="Jones T."/>
            <person name="Grant M."/>
            <person name="Ambacheew D."/>
            <person name="Muzemil S."/>
            <person name="Studholme D.J."/>
        </authorList>
    </citation>
    <scope>NUCLEOTIDE SEQUENCE [LARGE SCALE GENOMIC DNA]</scope>
</reference>
<accession>A0A426XS67</accession>
<dbReference type="AlphaFoldDB" id="A0A426XS67"/>
<feature type="region of interest" description="Disordered" evidence="1">
    <location>
        <begin position="63"/>
        <end position="89"/>
    </location>
</feature>
<protein>
    <submittedName>
        <fullName evidence="2">Uncharacterized protein</fullName>
    </submittedName>
</protein>
<proteinExistence type="predicted"/>
<gene>
    <name evidence="2" type="ORF">B296_00044455</name>
</gene>
<name>A0A426XS67_ENSVE</name>
<organism evidence="2 3">
    <name type="scientific">Ensete ventricosum</name>
    <name type="common">Abyssinian banana</name>
    <name type="synonym">Musa ensete</name>
    <dbReference type="NCBI Taxonomy" id="4639"/>
    <lineage>
        <taxon>Eukaryota</taxon>
        <taxon>Viridiplantae</taxon>
        <taxon>Streptophyta</taxon>
        <taxon>Embryophyta</taxon>
        <taxon>Tracheophyta</taxon>
        <taxon>Spermatophyta</taxon>
        <taxon>Magnoliopsida</taxon>
        <taxon>Liliopsida</taxon>
        <taxon>Zingiberales</taxon>
        <taxon>Musaceae</taxon>
        <taxon>Ensete</taxon>
    </lineage>
</organism>
<sequence>MLVARATAESSVKPVRGDGVWTGKAAETPPCAPNMYVFRTGVIQSAGQLNGGHITKPRTYRRSLHVQVTRSSVAASSRRVTSGLGRRKTRRSAILRRGIDNRVGFPRRDAVELVVR</sequence>
<feature type="compositionally biased region" description="Low complexity" evidence="1">
    <location>
        <begin position="68"/>
        <end position="82"/>
    </location>
</feature>
<dbReference type="EMBL" id="AMZH03017911">
    <property type="protein sequence ID" value="RRT42346.1"/>
    <property type="molecule type" value="Genomic_DNA"/>
</dbReference>
<evidence type="ECO:0000256" key="1">
    <source>
        <dbReference type="SAM" id="MobiDB-lite"/>
    </source>
</evidence>